<reference evidence="3" key="1">
    <citation type="journal article" date="2015" name="Nature">
        <title>Complex archaea that bridge the gap between prokaryotes and eukaryotes.</title>
        <authorList>
            <person name="Spang A."/>
            <person name="Saw J.H."/>
            <person name="Jorgensen S.L."/>
            <person name="Zaremba-Niedzwiedzka K."/>
            <person name="Martijn J."/>
            <person name="Lind A.E."/>
            <person name="van Eijk R."/>
            <person name="Schleper C."/>
            <person name="Guy L."/>
            <person name="Ettema T.J."/>
        </authorList>
    </citation>
    <scope>NUCLEOTIDE SEQUENCE</scope>
</reference>
<dbReference type="Pfam" id="PF01425">
    <property type="entry name" value="Amidase"/>
    <property type="match status" value="1"/>
</dbReference>
<evidence type="ECO:0000259" key="2">
    <source>
        <dbReference type="Pfam" id="PF01425"/>
    </source>
</evidence>
<sequence>MWIPTSIKDLSKTAGIKTTFGCIIFENNIPEKDELVVKKLKEAGIVLLGKTNTPAFGHKPVTHNIIFGETKNPWNLERTSGGSSGGAAATPP</sequence>
<dbReference type="Gene3D" id="3.90.1300.10">
    <property type="entry name" value="Amidase signature (AS) domain"/>
    <property type="match status" value="1"/>
</dbReference>
<evidence type="ECO:0000256" key="1">
    <source>
        <dbReference type="SAM" id="MobiDB-lite"/>
    </source>
</evidence>
<feature type="domain" description="Amidase" evidence="2">
    <location>
        <begin position="3"/>
        <end position="89"/>
    </location>
</feature>
<gene>
    <name evidence="3" type="ORF">LCGC14_0871700</name>
</gene>
<dbReference type="EMBL" id="LAZR01002698">
    <property type="protein sequence ID" value="KKN26730.1"/>
    <property type="molecule type" value="Genomic_DNA"/>
</dbReference>
<feature type="region of interest" description="Disordered" evidence="1">
    <location>
        <begin position="73"/>
        <end position="92"/>
    </location>
</feature>
<dbReference type="AlphaFoldDB" id="A0A0F9P4G1"/>
<dbReference type="SUPFAM" id="SSF75304">
    <property type="entry name" value="Amidase signature (AS) enzymes"/>
    <property type="match status" value="1"/>
</dbReference>
<accession>A0A0F9P4G1</accession>
<evidence type="ECO:0000313" key="3">
    <source>
        <dbReference type="EMBL" id="KKN26730.1"/>
    </source>
</evidence>
<dbReference type="PANTHER" id="PTHR11895">
    <property type="entry name" value="TRANSAMIDASE"/>
    <property type="match status" value="1"/>
</dbReference>
<dbReference type="InterPro" id="IPR000120">
    <property type="entry name" value="Amidase"/>
</dbReference>
<dbReference type="PANTHER" id="PTHR11895:SF76">
    <property type="entry name" value="INDOLEACETAMIDE HYDROLASE"/>
    <property type="match status" value="1"/>
</dbReference>
<name>A0A0F9P4G1_9ZZZZ</name>
<dbReference type="InterPro" id="IPR036928">
    <property type="entry name" value="AS_sf"/>
</dbReference>
<protein>
    <recommendedName>
        <fullName evidence="2">Amidase domain-containing protein</fullName>
    </recommendedName>
</protein>
<comment type="caution">
    <text evidence="3">The sequence shown here is derived from an EMBL/GenBank/DDBJ whole genome shotgun (WGS) entry which is preliminary data.</text>
</comment>
<proteinExistence type="predicted"/>
<dbReference type="GO" id="GO:0003824">
    <property type="term" value="F:catalytic activity"/>
    <property type="evidence" value="ECO:0007669"/>
    <property type="project" value="InterPro"/>
</dbReference>
<organism evidence="3">
    <name type="scientific">marine sediment metagenome</name>
    <dbReference type="NCBI Taxonomy" id="412755"/>
    <lineage>
        <taxon>unclassified sequences</taxon>
        <taxon>metagenomes</taxon>
        <taxon>ecological metagenomes</taxon>
    </lineage>
</organism>
<dbReference type="InterPro" id="IPR023631">
    <property type="entry name" value="Amidase_dom"/>
</dbReference>